<name>A0AA43TRK2_9LECA</name>
<sequence>MDMEPATDDNKRDWKGFCEIESDPVGQKVSGHYAILIFSQALFTSLLRKIGVQGIKVQEIVSFDDEVLCGVPVALLNIVNNIPELALGDPLESFKNFTKTFSPAIRGDAISNFPYVKQIHNSFARYD</sequence>
<comment type="catalytic activity">
    <reaction evidence="1">
        <text>Thiol-dependent hydrolysis of ester, thioester, amide, peptide and isopeptide bonds formed by the C-terminal Gly of ubiquitin (a 76-residue protein attached to proteins as an intracellular targeting signal).</text>
        <dbReference type="EC" id="3.4.19.12"/>
    </reaction>
</comment>
<dbReference type="InterPro" id="IPR038765">
    <property type="entry name" value="Papain-like_cys_pep_sf"/>
</dbReference>
<comment type="similarity">
    <text evidence="7">Belongs to the peptidase C12 family.</text>
</comment>
<keyword evidence="3" id="KW-0645">Protease</keyword>
<dbReference type="InterPro" id="IPR001578">
    <property type="entry name" value="Peptidase_C12_UCH"/>
</dbReference>
<comment type="caution">
    <text evidence="9">The sequence shown here is derived from an EMBL/GenBank/DDBJ whole genome shotgun (WGS) entry which is preliminary data.</text>
</comment>
<organism evidence="9 10">
    <name type="scientific">Ramalina farinacea</name>
    <dbReference type="NCBI Taxonomy" id="258253"/>
    <lineage>
        <taxon>Eukaryota</taxon>
        <taxon>Fungi</taxon>
        <taxon>Dikarya</taxon>
        <taxon>Ascomycota</taxon>
        <taxon>Pezizomycotina</taxon>
        <taxon>Lecanoromycetes</taxon>
        <taxon>OSLEUM clade</taxon>
        <taxon>Lecanoromycetidae</taxon>
        <taxon>Lecanorales</taxon>
        <taxon>Lecanorineae</taxon>
        <taxon>Ramalinaceae</taxon>
        <taxon>Ramalina</taxon>
    </lineage>
</organism>
<keyword evidence="5" id="KW-0378">Hydrolase</keyword>
<reference evidence="9" key="1">
    <citation type="journal article" date="2023" name="Genome Biol. Evol.">
        <title>First Whole Genome Sequence and Flow Cytometry Genome Size Data for the Lichen-Forming Fungus Ramalina farinacea (Ascomycota).</title>
        <authorList>
            <person name="Llewellyn T."/>
            <person name="Mian S."/>
            <person name="Hill R."/>
            <person name="Leitch I.J."/>
            <person name="Gaya E."/>
        </authorList>
    </citation>
    <scope>NUCLEOTIDE SEQUENCE</scope>
    <source>
        <strain evidence="9">LIQ254RAFAR</strain>
    </source>
</reference>
<evidence type="ECO:0000256" key="1">
    <source>
        <dbReference type="ARBA" id="ARBA00000707"/>
    </source>
</evidence>
<keyword evidence="6" id="KW-0788">Thiol protease</keyword>
<dbReference type="Gene3D" id="3.40.532.10">
    <property type="entry name" value="Peptidase C12, ubiquitin carboxyl-terminal hydrolase"/>
    <property type="match status" value="2"/>
</dbReference>
<evidence type="ECO:0000256" key="4">
    <source>
        <dbReference type="ARBA" id="ARBA00022786"/>
    </source>
</evidence>
<keyword evidence="4" id="KW-0833">Ubl conjugation pathway</keyword>
<evidence type="ECO:0000313" key="10">
    <source>
        <dbReference type="Proteomes" id="UP001161017"/>
    </source>
</evidence>
<dbReference type="EMBL" id="JAPUFD010000001">
    <property type="protein sequence ID" value="MDI1485054.1"/>
    <property type="molecule type" value="Genomic_DNA"/>
</dbReference>
<evidence type="ECO:0000256" key="2">
    <source>
        <dbReference type="ARBA" id="ARBA00012759"/>
    </source>
</evidence>
<evidence type="ECO:0000313" key="9">
    <source>
        <dbReference type="EMBL" id="MDI1485054.1"/>
    </source>
</evidence>
<dbReference type="PROSITE" id="PS52048">
    <property type="entry name" value="UCH_DOMAIN"/>
    <property type="match status" value="1"/>
</dbReference>
<proteinExistence type="inferred from homology"/>
<accession>A0AA43TRK2</accession>
<dbReference type="GO" id="GO:0004843">
    <property type="term" value="F:cysteine-type deubiquitinase activity"/>
    <property type="evidence" value="ECO:0007669"/>
    <property type="project" value="UniProtKB-EC"/>
</dbReference>
<dbReference type="InterPro" id="IPR036959">
    <property type="entry name" value="Peptidase_C12_UCH_sf"/>
</dbReference>
<dbReference type="Proteomes" id="UP001161017">
    <property type="component" value="Unassembled WGS sequence"/>
</dbReference>
<gene>
    <name evidence="9" type="ORF">OHK93_000188</name>
</gene>
<dbReference type="SUPFAM" id="SSF54001">
    <property type="entry name" value="Cysteine proteinases"/>
    <property type="match status" value="1"/>
</dbReference>
<protein>
    <recommendedName>
        <fullName evidence="2">ubiquitinyl hydrolase 1</fullName>
        <ecNumber evidence="2">3.4.19.12</ecNumber>
    </recommendedName>
</protein>
<dbReference type="EC" id="3.4.19.12" evidence="2"/>
<dbReference type="AlphaFoldDB" id="A0AA43TRK2"/>
<dbReference type="PANTHER" id="PTHR10589">
    <property type="entry name" value="UBIQUITIN CARBOXYL-TERMINAL HYDROLASE"/>
    <property type="match status" value="1"/>
</dbReference>
<evidence type="ECO:0000256" key="5">
    <source>
        <dbReference type="ARBA" id="ARBA00022801"/>
    </source>
</evidence>
<evidence type="ECO:0000256" key="3">
    <source>
        <dbReference type="ARBA" id="ARBA00022670"/>
    </source>
</evidence>
<dbReference type="GO" id="GO:0006511">
    <property type="term" value="P:ubiquitin-dependent protein catabolic process"/>
    <property type="evidence" value="ECO:0007669"/>
    <property type="project" value="InterPro"/>
</dbReference>
<keyword evidence="10" id="KW-1185">Reference proteome</keyword>
<feature type="domain" description="UCH catalytic" evidence="8">
    <location>
        <begin position="1"/>
        <end position="127"/>
    </location>
</feature>
<dbReference type="PANTHER" id="PTHR10589:SF29">
    <property type="entry name" value="UBIQUITIN CARBOXYL-TERMINAL HYDROLASE"/>
    <property type="match status" value="1"/>
</dbReference>
<dbReference type="Pfam" id="PF01088">
    <property type="entry name" value="Peptidase_C12"/>
    <property type="match status" value="1"/>
</dbReference>
<comment type="caution">
    <text evidence="7">Lacks conserved residue(s) required for the propagation of feature annotation.</text>
</comment>
<dbReference type="GO" id="GO:0016579">
    <property type="term" value="P:protein deubiquitination"/>
    <property type="evidence" value="ECO:0007669"/>
    <property type="project" value="TreeGrafter"/>
</dbReference>
<evidence type="ECO:0000259" key="8">
    <source>
        <dbReference type="PROSITE" id="PS52048"/>
    </source>
</evidence>
<dbReference type="GO" id="GO:0005737">
    <property type="term" value="C:cytoplasm"/>
    <property type="evidence" value="ECO:0007669"/>
    <property type="project" value="TreeGrafter"/>
</dbReference>
<evidence type="ECO:0000256" key="6">
    <source>
        <dbReference type="ARBA" id="ARBA00022807"/>
    </source>
</evidence>
<evidence type="ECO:0000256" key="7">
    <source>
        <dbReference type="PROSITE-ProRule" id="PRU01393"/>
    </source>
</evidence>